<comment type="caution">
    <text evidence="3">The sequence shown here is derived from an EMBL/GenBank/DDBJ whole genome shotgun (WGS) entry which is preliminary data.</text>
</comment>
<name>A0A2M7G7I6_9BACT</name>
<dbReference type="GO" id="GO:0006508">
    <property type="term" value="P:proteolysis"/>
    <property type="evidence" value="ECO:0007669"/>
    <property type="project" value="InterPro"/>
</dbReference>
<dbReference type="Pfam" id="PF00082">
    <property type="entry name" value="Peptidase_S8"/>
    <property type="match status" value="1"/>
</dbReference>
<proteinExistence type="inferred from homology"/>
<evidence type="ECO:0000313" key="4">
    <source>
        <dbReference type="Proteomes" id="UP000231019"/>
    </source>
</evidence>
<dbReference type="SUPFAM" id="SSF52743">
    <property type="entry name" value="Subtilisin-like"/>
    <property type="match status" value="1"/>
</dbReference>
<dbReference type="AlphaFoldDB" id="A0A2M7G7I6"/>
<dbReference type="GO" id="GO:0004252">
    <property type="term" value="F:serine-type endopeptidase activity"/>
    <property type="evidence" value="ECO:0007669"/>
    <property type="project" value="InterPro"/>
</dbReference>
<comment type="caution">
    <text evidence="1">Lacks conserved residue(s) required for the propagation of feature annotation.</text>
</comment>
<dbReference type="PROSITE" id="PS51892">
    <property type="entry name" value="SUBTILASE"/>
    <property type="match status" value="1"/>
</dbReference>
<gene>
    <name evidence="3" type="ORF">COW36_06460</name>
</gene>
<dbReference type="Proteomes" id="UP000231019">
    <property type="component" value="Unassembled WGS sequence"/>
</dbReference>
<comment type="similarity">
    <text evidence="1">Belongs to the peptidase S8 family.</text>
</comment>
<evidence type="ECO:0000313" key="3">
    <source>
        <dbReference type="EMBL" id="PIW18041.1"/>
    </source>
</evidence>
<dbReference type="InterPro" id="IPR000209">
    <property type="entry name" value="Peptidase_S8/S53_dom"/>
</dbReference>
<organism evidence="3 4">
    <name type="scientific">bacterium (Candidatus Blackallbacteria) CG17_big_fil_post_rev_8_21_14_2_50_48_46</name>
    <dbReference type="NCBI Taxonomy" id="2014261"/>
    <lineage>
        <taxon>Bacteria</taxon>
        <taxon>Candidatus Blackallbacteria</taxon>
    </lineage>
</organism>
<dbReference type="Gene3D" id="3.40.50.200">
    <property type="entry name" value="Peptidase S8/S53 domain"/>
    <property type="match status" value="1"/>
</dbReference>
<accession>A0A2M7G7I6</accession>
<protein>
    <recommendedName>
        <fullName evidence="2">Peptidase S8/S53 domain-containing protein</fullName>
    </recommendedName>
</protein>
<evidence type="ECO:0000259" key="2">
    <source>
        <dbReference type="Pfam" id="PF00082"/>
    </source>
</evidence>
<dbReference type="InterPro" id="IPR036852">
    <property type="entry name" value="Peptidase_S8/S53_dom_sf"/>
</dbReference>
<sequence>MIRRKKPDIAYYFILLKVKSVQDYSSFVSFVSQPYNGDIHVHGTHCAGITAARTNNNIGIAGYAPKTKIMPLHILDNSSDDTSMAKPCTGQS</sequence>
<feature type="domain" description="Peptidase S8/S53" evidence="2">
    <location>
        <begin position="18"/>
        <end position="84"/>
    </location>
</feature>
<dbReference type="EMBL" id="PFFQ01000015">
    <property type="protein sequence ID" value="PIW18041.1"/>
    <property type="molecule type" value="Genomic_DNA"/>
</dbReference>
<evidence type="ECO:0000256" key="1">
    <source>
        <dbReference type="PROSITE-ProRule" id="PRU01240"/>
    </source>
</evidence>
<reference evidence="3 4" key="1">
    <citation type="submission" date="2017-09" db="EMBL/GenBank/DDBJ databases">
        <title>Depth-based differentiation of microbial function through sediment-hosted aquifers and enrichment of novel symbionts in the deep terrestrial subsurface.</title>
        <authorList>
            <person name="Probst A.J."/>
            <person name="Ladd B."/>
            <person name="Jarett J.K."/>
            <person name="Geller-Mcgrath D.E."/>
            <person name="Sieber C.M."/>
            <person name="Emerson J.B."/>
            <person name="Anantharaman K."/>
            <person name="Thomas B.C."/>
            <person name="Malmstrom R."/>
            <person name="Stieglmeier M."/>
            <person name="Klingl A."/>
            <person name="Woyke T."/>
            <person name="Ryan C.M."/>
            <person name="Banfield J.F."/>
        </authorList>
    </citation>
    <scope>NUCLEOTIDE SEQUENCE [LARGE SCALE GENOMIC DNA]</scope>
    <source>
        <strain evidence="3">CG17_big_fil_post_rev_8_21_14_2_50_48_46</strain>
    </source>
</reference>